<evidence type="ECO:0000256" key="3">
    <source>
        <dbReference type="ARBA" id="ARBA00022692"/>
    </source>
</evidence>
<evidence type="ECO:0000256" key="5">
    <source>
        <dbReference type="ARBA" id="ARBA00023136"/>
    </source>
</evidence>
<dbReference type="PROSITE" id="PS50887">
    <property type="entry name" value="GGDEF"/>
    <property type="match status" value="1"/>
</dbReference>
<dbReference type="InterPro" id="IPR035965">
    <property type="entry name" value="PAS-like_dom_sf"/>
</dbReference>
<evidence type="ECO:0000256" key="1">
    <source>
        <dbReference type="ARBA" id="ARBA00004651"/>
    </source>
</evidence>
<dbReference type="Pfam" id="PF05231">
    <property type="entry name" value="MASE1"/>
    <property type="match status" value="1"/>
</dbReference>
<evidence type="ECO:0000259" key="9">
    <source>
        <dbReference type="PROSITE" id="PS50887"/>
    </source>
</evidence>
<feature type="transmembrane region" description="Helical" evidence="6">
    <location>
        <begin position="55"/>
        <end position="71"/>
    </location>
</feature>
<dbReference type="GO" id="GO:0005886">
    <property type="term" value="C:plasma membrane"/>
    <property type="evidence" value="ECO:0007669"/>
    <property type="project" value="UniProtKB-SubCell"/>
</dbReference>
<feature type="transmembrane region" description="Helical" evidence="6">
    <location>
        <begin position="106"/>
        <end position="127"/>
    </location>
</feature>
<dbReference type="SUPFAM" id="SSF55073">
    <property type="entry name" value="Nucleotide cyclase"/>
    <property type="match status" value="1"/>
</dbReference>
<keyword evidence="11" id="KW-1185">Reference proteome</keyword>
<dbReference type="SUPFAM" id="SSF55785">
    <property type="entry name" value="PYP-like sensor domain (PAS domain)"/>
    <property type="match status" value="1"/>
</dbReference>
<dbReference type="Proteomes" id="UP000234271">
    <property type="component" value="Chromosome"/>
</dbReference>
<evidence type="ECO:0000313" key="10">
    <source>
        <dbReference type="EMBL" id="QGX04056.1"/>
    </source>
</evidence>
<dbReference type="SMART" id="SM00267">
    <property type="entry name" value="GGDEF"/>
    <property type="match status" value="1"/>
</dbReference>
<keyword evidence="4 6" id="KW-1133">Transmembrane helix</keyword>
<dbReference type="InterPro" id="IPR001633">
    <property type="entry name" value="EAL_dom"/>
</dbReference>
<evidence type="ECO:0000256" key="6">
    <source>
        <dbReference type="SAM" id="Phobius"/>
    </source>
</evidence>
<dbReference type="InterPro" id="IPR043128">
    <property type="entry name" value="Rev_trsase/Diguanyl_cyclase"/>
</dbReference>
<dbReference type="InterPro" id="IPR000160">
    <property type="entry name" value="GGDEF_dom"/>
</dbReference>
<name>A0A650GDR3_9GAMM</name>
<dbReference type="NCBIfam" id="TIGR00229">
    <property type="entry name" value="sensory_box"/>
    <property type="match status" value="1"/>
</dbReference>
<dbReference type="PANTHER" id="PTHR44757">
    <property type="entry name" value="DIGUANYLATE CYCLASE DGCP"/>
    <property type="match status" value="1"/>
</dbReference>
<dbReference type="PANTHER" id="PTHR44757:SF4">
    <property type="entry name" value="DIGUANYLATE CYCLASE DGCE-RELATED"/>
    <property type="match status" value="1"/>
</dbReference>
<dbReference type="Gene3D" id="3.20.20.450">
    <property type="entry name" value="EAL domain"/>
    <property type="match status" value="1"/>
</dbReference>
<dbReference type="InterPro" id="IPR035919">
    <property type="entry name" value="EAL_sf"/>
</dbReference>
<dbReference type="Pfam" id="PF00990">
    <property type="entry name" value="GGDEF"/>
    <property type="match status" value="1"/>
</dbReference>
<evidence type="ECO:0000259" key="7">
    <source>
        <dbReference type="PROSITE" id="PS50112"/>
    </source>
</evidence>
<feature type="transmembrane region" description="Helical" evidence="6">
    <location>
        <begin position="30"/>
        <end position="48"/>
    </location>
</feature>
<dbReference type="CDD" id="cd01949">
    <property type="entry name" value="GGDEF"/>
    <property type="match status" value="1"/>
</dbReference>
<evidence type="ECO:0000259" key="8">
    <source>
        <dbReference type="PROSITE" id="PS50883"/>
    </source>
</evidence>
<evidence type="ECO:0000313" key="11">
    <source>
        <dbReference type="Proteomes" id="UP000234271"/>
    </source>
</evidence>
<evidence type="ECO:0000256" key="2">
    <source>
        <dbReference type="ARBA" id="ARBA00022475"/>
    </source>
</evidence>
<feature type="domain" description="PAS" evidence="7">
    <location>
        <begin position="140"/>
        <end position="192"/>
    </location>
</feature>
<organism evidence="10 11">
    <name type="scientific">Beggiatoa leptomitoformis</name>
    <dbReference type="NCBI Taxonomy" id="288004"/>
    <lineage>
        <taxon>Bacteria</taxon>
        <taxon>Pseudomonadati</taxon>
        <taxon>Pseudomonadota</taxon>
        <taxon>Gammaproteobacteria</taxon>
        <taxon>Thiotrichales</taxon>
        <taxon>Thiotrichaceae</taxon>
        <taxon>Beggiatoa</taxon>
    </lineage>
</organism>
<dbReference type="InterPro" id="IPR007895">
    <property type="entry name" value="MASE1"/>
</dbReference>
<keyword evidence="2" id="KW-1003">Cell membrane</keyword>
<dbReference type="EMBL" id="CP018889">
    <property type="protein sequence ID" value="QGX04056.1"/>
    <property type="molecule type" value="Genomic_DNA"/>
</dbReference>
<dbReference type="SMART" id="SM00091">
    <property type="entry name" value="PAS"/>
    <property type="match status" value="1"/>
</dbReference>
<dbReference type="NCBIfam" id="TIGR00254">
    <property type="entry name" value="GGDEF"/>
    <property type="match status" value="1"/>
</dbReference>
<comment type="subcellular location">
    <subcellularLocation>
        <location evidence="1">Cell membrane</location>
        <topology evidence="1">Multi-pass membrane protein</topology>
    </subcellularLocation>
</comment>
<protein>
    <submittedName>
        <fullName evidence="10">EAL domain-containing protein</fullName>
    </submittedName>
</protein>
<dbReference type="Gene3D" id="3.30.70.270">
    <property type="match status" value="1"/>
</dbReference>
<dbReference type="Pfam" id="PF00563">
    <property type="entry name" value="EAL"/>
    <property type="match status" value="1"/>
</dbReference>
<feature type="domain" description="EAL" evidence="8">
    <location>
        <begin position="448"/>
        <end position="705"/>
    </location>
</feature>
<accession>A0A650GDR3</accession>
<keyword evidence="5 6" id="KW-0472">Membrane</keyword>
<feature type="transmembrane region" description="Helical" evidence="6">
    <location>
        <begin position="77"/>
        <end position="94"/>
    </location>
</feature>
<dbReference type="InterPro" id="IPR052155">
    <property type="entry name" value="Biofilm_reg_signaling"/>
</dbReference>
<proteinExistence type="predicted"/>
<feature type="domain" description="GGDEF" evidence="9">
    <location>
        <begin position="302"/>
        <end position="436"/>
    </location>
</feature>
<sequence>MFVMTATLLVWRQLPDNLSSYLTPQRCFEALLLLSILVSVCVLSLDVEQAQQRQLFLYMILPFVIWAATRFEQHGATLAASLVASMLLVGSLELEKAPGYRDMVYLFSEISFIGITAFTGFIVAVAFSERRLAIENAQRERDWAITTLHSIGDAVITTDQHARVTFINPQAEELLSWAHKQIINRHISEVFQVRALDELGGKQENPVERCLRGVHTPPHRSFLTNRLNEEIIIENSVSPIRDQYGRHVEGVVIVFHDVSKERHLRELSSVQSNQDTLTGLFNRQEFEYRLSALVTQAKTESTSHTFLYLDIDQFTQLIEIYGQPAADILLQQFATALQKRIRNGDIFARITRDQFAILLKNCPIEWAENVADSFLKEIRECRFILDDKPLSLTASIGAITINAQTEKNPTALIERAELACYAAKEEGSNRVYVHIGSDQKLRSLRQHETQWSNQVRRAIAENQLQLYSQQITPIDHSISNGSCYEILVRLRTDKNELILPQQFLPVAERYSFMGHVDRWVISQVFAHLAERPLDRVDDEYIGINLSIMTLNDNSFIHFMQEQLTHLTVAPATICFELNEMEILTTLDKSSYFIQTLHEMGFSFALDRFGSGIASFDYLKRQLPVQYLKLDGRLIKNMESDMLARHIIKAIAQIAQTMGIKTIAPYVENDVLLQLISATSVDYLQGFAIAKPEPLKIYAISNITSKIM</sequence>
<dbReference type="PROSITE" id="PS50112">
    <property type="entry name" value="PAS"/>
    <property type="match status" value="1"/>
</dbReference>
<dbReference type="PROSITE" id="PS50883">
    <property type="entry name" value="EAL"/>
    <property type="match status" value="1"/>
</dbReference>
<dbReference type="InterPro" id="IPR000014">
    <property type="entry name" value="PAS"/>
</dbReference>
<dbReference type="CDD" id="cd01948">
    <property type="entry name" value="EAL"/>
    <property type="match status" value="1"/>
</dbReference>
<dbReference type="SMART" id="SM00052">
    <property type="entry name" value="EAL"/>
    <property type="match status" value="1"/>
</dbReference>
<keyword evidence="3 6" id="KW-0812">Transmembrane</keyword>
<gene>
    <name evidence="10" type="ORF">BLE401_18500</name>
</gene>
<dbReference type="InterPro" id="IPR013656">
    <property type="entry name" value="PAS_4"/>
</dbReference>
<dbReference type="AlphaFoldDB" id="A0A650GDR3"/>
<dbReference type="CDD" id="cd00130">
    <property type="entry name" value="PAS"/>
    <property type="match status" value="1"/>
</dbReference>
<reference evidence="11" key="1">
    <citation type="submission" date="2016-12" db="EMBL/GenBank/DDBJ databases">
        <title>Complete Genome Sequence of Beggiatoa leptomitiformis D-401.</title>
        <authorList>
            <person name="Fomenkov A."/>
            <person name="Vincze T."/>
            <person name="Grabovich M."/>
            <person name="Anton B.P."/>
            <person name="Dubinina G."/>
            <person name="Orlova M."/>
            <person name="Belousova E."/>
            <person name="Roberts R.J."/>
        </authorList>
    </citation>
    <scope>NUCLEOTIDE SEQUENCE [LARGE SCALE GENOMIC DNA]</scope>
    <source>
        <strain evidence="11">D-401</strain>
    </source>
</reference>
<evidence type="ECO:0000256" key="4">
    <source>
        <dbReference type="ARBA" id="ARBA00022989"/>
    </source>
</evidence>
<dbReference type="InterPro" id="IPR029787">
    <property type="entry name" value="Nucleotide_cyclase"/>
</dbReference>
<dbReference type="SUPFAM" id="SSF141868">
    <property type="entry name" value="EAL domain-like"/>
    <property type="match status" value="1"/>
</dbReference>
<dbReference type="Gene3D" id="3.30.450.20">
    <property type="entry name" value="PAS domain"/>
    <property type="match status" value="1"/>
</dbReference>
<dbReference type="Pfam" id="PF08448">
    <property type="entry name" value="PAS_4"/>
    <property type="match status" value="1"/>
</dbReference>